<reference evidence="2 3" key="2">
    <citation type="submission" date="2020-05" db="EMBL/GenBank/DDBJ databases">
        <authorList>
            <person name="Campoy J."/>
            <person name="Schneeberger K."/>
            <person name="Spophaly S."/>
        </authorList>
    </citation>
    <scope>NUCLEOTIDE SEQUENCE [LARGE SCALE GENOMIC DNA]</scope>
    <source>
        <strain evidence="2">PruArmRojPasFocal</strain>
    </source>
</reference>
<protein>
    <submittedName>
        <fullName evidence="2">Uncharacterized protein</fullName>
    </submittedName>
</protein>
<evidence type="ECO:0000313" key="1">
    <source>
        <dbReference type="EMBL" id="CAB4264940.1"/>
    </source>
</evidence>
<keyword evidence="4" id="KW-1185">Reference proteome</keyword>
<dbReference type="EMBL" id="CAEKKB010000001">
    <property type="protein sequence ID" value="CAB4295538.1"/>
    <property type="molecule type" value="Genomic_DNA"/>
</dbReference>
<sequence>MGAPVNLRRHQTLDDMKRASTTFSDSRPNCLDDCDEDAHAASKFNQESASHAEHMQQIWESKEGRRIVFDRPNFEESQKSSTFCIK</sequence>
<dbReference type="Proteomes" id="UP000507222">
    <property type="component" value="Unassembled WGS sequence"/>
</dbReference>
<proteinExistence type="predicted"/>
<dbReference type="AlphaFoldDB" id="A0A6J5WBA2"/>
<evidence type="ECO:0000313" key="4">
    <source>
        <dbReference type="Proteomes" id="UP000507245"/>
    </source>
</evidence>
<organism evidence="2 4">
    <name type="scientific">Prunus armeniaca</name>
    <name type="common">Apricot</name>
    <name type="synonym">Armeniaca vulgaris</name>
    <dbReference type="NCBI Taxonomy" id="36596"/>
    <lineage>
        <taxon>Eukaryota</taxon>
        <taxon>Viridiplantae</taxon>
        <taxon>Streptophyta</taxon>
        <taxon>Embryophyta</taxon>
        <taxon>Tracheophyta</taxon>
        <taxon>Spermatophyta</taxon>
        <taxon>Magnoliopsida</taxon>
        <taxon>eudicotyledons</taxon>
        <taxon>Gunneridae</taxon>
        <taxon>Pentapetalae</taxon>
        <taxon>rosids</taxon>
        <taxon>fabids</taxon>
        <taxon>Rosales</taxon>
        <taxon>Rosaceae</taxon>
        <taxon>Amygdaloideae</taxon>
        <taxon>Amygdaleae</taxon>
        <taxon>Prunus</taxon>
    </lineage>
</organism>
<reference evidence="4" key="1">
    <citation type="journal article" date="2020" name="Genome Biol.">
        <title>Gamete binning: chromosome-level and haplotype-resolved genome assembly enabled by high-throughput single-cell sequencing of gamete genomes.</title>
        <authorList>
            <person name="Campoy J.A."/>
            <person name="Sun H."/>
            <person name="Goel M."/>
            <person name="Jiao W.-B."/>
            <person name="Folz-Donahue K."/>
            <person name="Wang N."/>
            <person name="Rubio M."/>
            <person name="Liu C."/>
            <person name="Kukat C."/>
            <person name="Ruiz D."/>
            <person name="Huettel B."/>
            <person name="Schneeberger K."/>
        </authorList>
    </citation>
    <scope>NUCLEOTIDE SEQUENCE [LARGE SCALE GENOMIC DNA]</scope>
    <source>
        <strain evidence="4">cv. Rojo Pasion</strain>
    </source>
</reference>
<evidence type="ECO:0000313" key="2">
    <source>
        <dbReference type="EMBL" id="CAB4295538.1"/>
    </source>
</evidence>
<accession>A0A6J5WBA2</accession>
<evidence type="ECO:0000313" key="3">
    <source>
        <dbReference type="Proteomes" id="UP000507222"/>
    </source>
</evidence>
<gene>
    <name evidence="1" type="ORF">CURHAP_LOCUS6933</name>
    <name evidence="2" type="ORF">ORAREDHAP_LOCUS6920</name>
</gene>
<dbReference type="EMBL" id="CAEKDK010000001">
    <property type="protein sequence ID" value="CAB4264940.1"/>
    <property type="molecule type" value="Genomic_DNA"/>
</dbReference>
<dbReference type="Proteomes" id="UP000507245">
    <property type="component" value="Unassembled WGS sequence"/>
</dbReference>
<name>A0A6J5WBA2_PRUAR</name>